<dbReference type="RefSeq" id="WP_186878155.1">
    <property type="nucleotide sequence ID" value="NZ_JACOPN010000003.1"/>
</dbReference>
<keyword evidence="2 10" id="KW-0436">Ligase</keyword>
<dbReference type="PRINTS" id="PR00983">
    <property type="entry name" value="TRNASYNTHCYS"/>
</dbReference>
<dbReference type="InterPro" id="IPR024909">
    <property type="entry name" value="Cys-tRNA/MSH_ligase"/>
</dbReference>
<dbReference type="GO" id="GO:0006423">
    <property type="term" value="P:cysteinyl-tRNA aminoacylation"/>
    <property type="evidence" value="ECO:0007669"/>
    <property type="project" value="UniProtKB-UniRule"/>
</dbReference>
<evidence type="ECO:0000256" key="2">
    <source>
        <dbReference type="ARBA" id="ARBA00022598"/>
    </source>
</evidence>
<comment type="similarity">
    <text evidence="10">Belongs to the class-I aminoacyl-tRNA synthetase family.</text>
</comment>
<dbReference type="InterPro" id="IPR014729">
    <property type="entry name" value="Rossmann-like_a/b/a_fold"/>
</dbReference>
<dbReference type="Proteomes" id="UP000602260">
    <property type="component" value="Unassembled WGS sequence"/>
</dbReference>
<keyword evidence="6 10" id="KW-0067">ATP-binding</keyword>
<evidence type="ECO:0000256" key="6">
    <source>
        <dbReference type="ARBA" id="ARBA00022840"/>
    </source>
</evidence>
<feature type="binding site" evidence="10">
    <location>
        <position position="247"/>
    </location>
    <ligand>
        <name>Zn(2+)</name>
        <dbReference type="ChEBI" id="CHEBI:29105"/>
    </ligand>
</feature>
<dbReference type="GO" id="GO:0004817">
    <property type="term" value="F:cysteine-tRNA ligase activity"/>
    <property type="evidence" value="ECO:0007669"/>
    <property type="project" value="UniProtKB-UniRule"/>
</dbReference>
<dbReference type="CDD" id="cd00672">
    <property type="entry name" value="CysRS_core"/>
    <property type="match status" value="1"/>
</dbReference>
<dbReference type="GO" id="GO:0008270">
    <property type="term" value="F:zinc ion binding"/>
    <property type="evidence" value="ECO:0007669"/>
    <property type="project" value="UniProtKB-UniRule"/>
</dbReference>
<accession>A0A8J6J392</accession>
<evidence type="ECO:0000256" key="1">
    <source>
        <dbReference type="ARBA" id="ARBA00011245"/>
    </source>
</evidence>
<feature type="short sequence motif" description="'HIGH' region" evidence="10">
    <location>
        <begin position="29"/>
        <end position="39"/>
    </location>
</feature>
<dbReference type="InterPro" id="IPR009080">
    <property type="entry name" value="tRNAsynth_Ia_anticodon-bd"/>
</dbReference>
<evidence type="ECO:0000256" key="3">
    <source>
        <dbReference type="ARBA" id="ARBA00022723"/>
    </source>
</evidence>
<evidence type="ECO:0000256" key="8">
    <source>
        <dbReference type="ARBA" id="ARBA00023146"/>
    </source>
</evidence>
<proteinExistence type="inferred from homology"/>
<dbReference type="SUPFAM" id="SSF47323">
    <property type="entry name" value="Anticodon-binding domain of a subclass of class I aminoacyl-tRNA synthetases"/>
    <property type="match status" value="1"/>
</dbReference>
<evidence type="ECO:0000259" key="11">
    <source>
        <dbReference type="Pfam" id="PF01406"/>
    </source>
</evidence>
<dbReference type="PANTHER" id="PTHR10890">
    <property type="entry name" value="CYSTEINYL-TRNA SYNTHETASE"/>
    <property type="match status" value="1"/>
</dbReference>
<comment type="subunit">
    <text evidence="1 10">Monomer.</text>
</comment>
<feature type="binding site" evidence="10">
    <location>
        <position position="282"/>
    </location>
    <ligand>
        <name>ATP</name>
        <dbReference type="ChEBI" id="CHEBI:30616"/>
    </ligand>
</feature>
<evidence type="ECO:0000313" key="14">
    <source>
        <dbReference type="Proteomes" id="UP000602260"/>
    </source>
</evidence>
<keyword evidence="14" id="KW-1185">Reference proteome</keyword>
<dbReference type="AlphaFoldDB" id="A0A8J6J392"/>
<evidence type="ECO:0000256" key="10">
    <source>
        <dbReference type="HAMAP-Rule" id="MF_00041"/>
    </source>
</evidence>
<dbReference type="GO" id="GO:0005524">
    <property type="term" value="F:ATP binding"/>
    <property type="evidence" value="ECO:0007669"/>
    <property type="project" value="UniProtKB-UniRule"/>
</dbReference>
<dbReference type="InterPro" id="IPR015803">
    <property type="entry name" value="Cys-tRNA-ligase"/>
</dbReference>
<evidence type="ECO:0000259" key="12">
    <source>
        <dbReference type="Pfam" id="PF23493"/>
    </source>
</evidence>
<dbReference type="InterPro" id="IPR056411">
    <property type="entry name" value="CysS_C"/>
</dbReference>
<keyword evidence="5 10" id="KW-0862">Zinc</keyword>
<keyword evidence="3 10" id="KW-0479">Metal-binding</keyword>
<keyword evidence="7 10" id="KW-0648">Protein biosynthesis</keyword>
<keyword evidence="10" id="KW-0963">Cytoplasm</keyword>
<evidence type="ECO:0000256" key="4">
    <source>
        <dbReference type="ARBA" id="ARBA00022741"/>
    </source>
</evidence>
<feature type="short sequence motif" description="'KMSKS' region" evidence="10">
    <location>
        <begin position="279"/>
        <end position="283"/>
    </location>
</feature>
<dbReference type="NCBIfam" id="TIGR00435">
    <property type="entry name" value="cysS"/>
    <property type="match status" value="1"/>
</dbReference>
<comment type="caution">
    <text evidence="13">The sequence shown here is derived from an EMBL/GenBank/DDBJ whole genome shotgun (WGS) entry which is preliminary data.</text>
</comment>
<keyword evidence="4 10" id="KW-0547">Nucleotide-binding</keyword>
<reference evidence="13" key="1">
    <citation type="submission" date="2020-08" db="EMBL/GenBank/DDBJ databases">
        <title>Genome public.</title>
        <authorList>
            <person name="Liu C."/>
            <person name="Sun Q."/>
        </authorList>
    </citation>
    <scope>NUCLEOTIDE SEQUENCE</scope>
    <source>
        <strain evidence="13">BX5</strain>
    </source>
</reference>
<name>A0A8J6J392_9FIRM</name>
<dbReference type="EC" id="6.1.1.16" evidence="10"/>
<dbReference type="EMBL" id="JACOPN010000003">
    <property type="protein sequence ID" value="MBC5716811.1"/>
    <property type="molecule type" value="Genomic_DNA"/>
</dbReference>
<comment type="catalytic activity">
    <reaction evidence="9 10">
        <text>tRNA(Cys) + L-cysteine + ATP = L-cysteinyl-tRNA(Cys) + AMP + diphosphate</text>
        <dbReference type="Rhea" id="RHEA:17773"/>
        <dbReference type="Rhea" id="RHEA-COMP:9661"/>
        <dbReference type="Rhea" id="RHEA-COMP:9679"/>
        <dbReference type="ChEBI" id="CHEBI:30616"/>
        <dbReference type="ChEBI" id="CHEBI:33019"/>
        <dbReference type="ChEBI" id="CHEBI:35235"/>
        <dbReference type="ChEBI" id="CHEBI:78442"/>
        <dbReference type="ChEBI" id="CHEBI:78517"/>
        <dbReference type="ChEBI" id="CHEBI:456215"/>
        <dbReference type="EC" id="6.1.1.16"/>
    </reaction>
</comment>
<evidence type="ECO:0000256" key="9">
    <source>
        <dbReference type="ARBA" id="ARBA00047398"/>
    </source>
</evidence>
<feature type="binding site" evidence="10">
    <location>
        <position position="27"/>
    </location>
    <ligand>
        <name>Zn(2+)</name>
        <dbReference type="ChEBI" id="CHEBI:29105"/>
    </ligand>
</feature>
<dbReference type="Gene3D" id="3.40.50.620">
    <property type="entry name" value="HUPs"/>
    <property type="match status" value="1"/>
</dbReference>
<dbReference type="Pfam" id="PF23493">
    <property type="entry name" value="CysS_C"/>
    <property type="match status" value="1"/>
</dbReference>
<dbReference type="InterPro" id="IPR032678">
    <property type="entry name" value="tRNA-synt_1_cat_dom"/>
</dbReference>
<gene>
    <name evidence="10 13" type="primary">cysS</name>
    <name evidence="13" type="ORF">H8S55_05685</name>
</gene>
<dbReference type="GO" id="GO:0005829">
    <property type="term" value="C:cytosol"/>
    <property type="evidence" value="ECO:0007669"/>
    <property type="project" value="TreeGrafter"/>
</dbReference>
<sequence length="483" mass="54334">MLLYNSATHKKETFQTHTPGHVEMYTCGPTVYHFAHIGNLRSYIMEDVLEKFLRYDGYDVNRVMNITDVGHLASDADTGEDKMLKGARREHKTVMEIAQYYTDAFFQDCQKLNIKRPAVVQPATGCIDEYIKIVSALLDKGYAYVAGGNVYFDTSKLDRYYVFNAHDEEDLAVGVREGVEEDVNKRNKNDFVLWFTKSKFEDQALKWDSPWGVGYPGWHIECSGISMKYNGEYLDLHCGGIDNAFPHHTNEIAQSESYLGHPWCPQWFHVHHLNTTTGKMSKSKGEFLTVSLLEEKGYDPLAYRFFCLQSHYRKGLVFTWENLDNAAGAYQKLVSKIAALDPKDGEVDRAVVKEYEDKFRQQMGNDLNTAQGVTALYDALKAKTNGATKLAILGSFDGVLSLSLLEKAQARRQELAKAQKAAASQGDYTVTGEGDADIDALVLARGQAKKAKDFAKADQLRDQLKEMGVEVTDVPGGAVWKRM</sequence>
<evidence type="ECO:0000256" key="7">
    <source>
        <dbReference type="ARBA" id="ARBA00022917"/>
    </source>
</evidence>
<feature type="binding site" evidence="10">
    <location>
        <position position="251"/>
    </location>
    <ligand>
        <name>Zn(2+)</name>
        <dbReference type="ChEBI" id="CHEBI:29105"/>
    </ligand>
</feature>
<dbReference type="SUPFAM" id="SSF52374">
    <property type="entry name" value="Nucleotidylyl transferase"/>
    <property type="match status" value="1"/>
</dbReference>
<protein>
    <recommendedName>
        <fullName evidence="10">Cysteine--tRNA ligase</fullName>
        <ecNumber evidence="10">6.1.1.16</ecNumber>
    </recommendedName>
    <alternativeName>
        <fullName evidence="10">Cysteinyl-tRNA synthetase</fullName>
        <shortName evidence="10">CysRS</shortName>
    </alternativeName>
</protein>
<keyword evidence="8 10" id="KW-0030">Aminoacyl-tRNA synthetase</keyword>
<feature type="binding site" evidence="10">
    <location>
        <position position="222"/>
    </location>
    <ligand>
        <name>Zn(2+)</name>
        <dbReference type="ChEBI" id="CHEBI:29105"/>
    </ligand>
</feature>
<feature type="domain" description="tRNA synthetases class I catalytic" evidence="11">
    <location>
        <begin position="14"/>
        <end position="326"/>
    </location>
</feature>
<evidence type="ECO:0000313" key="13">
    <source>
        <dbReference type="EMBL" id="MBC5716811.1"/>
    </source>
</evidence>
<dbReference type="Gene3D" id="1.20.120.1910">
    <property type="entry name" value="Cysteine-tRNA ligase, C-terminal anti-codon recognition domain"/>
    <property type="match status" value="1"/>
</dbReference>
<dbReference type="Pfam" id="PF01406">
    <property type="entry name" value="tRNA-synt_1e"/>
    <property type="match status" value="1"/>
</dbReference>
<comment type="subcellular location">
    <subcellularLocation>
        <location evidence="10">Cytoplasm</location>
    </subcellularLocation>
</comment>
<feature type="domain" description="Cysteinyl-tRNA ligase anticodon binding" evidence="12">
    <location>
        <begin position="433"/>
        <end position="480"/>
    </location>
</feature>
<comment type="cofactor">
    <cofactor evidence="10">
        <name>Zn(2+)</name>
        <dbReference type="ChEBI" id="CHEBI:29105"/>
    </cofactor>
    <text evidence="10">Binds 1 zinc ion per subunit.</text>
</comment>
<organism evidence="13 14">
    <name type="scientific">Flintibacter faecis</name>
    <dbReference type="NCBI Taxonomy" id="2763047"/>
    <lineage>
        <taxon>Bacteria</taxon>
        <taxon>Bacillati</taxon>
        <taxon>Bacillota</taxon>
        <taxon>Clostridia</taxon>
        <taxon>Eubacteriales</taxon>
        <taxon>Flintibacter</taxon>
    </lineage>
</organism>
<dbReference type="HAMAP" id="MF_00041">
    <property type="entry name" value="Cys_tRNA_synth"/>
    <property type="match status" value="1"/>
</dbReference>
<evidence type="ECO:0000256" key="5">
    <source>
        <dbReference type="ARBA" id="ARBA00022833"/>
    </source>
</evidence>
<dbReference type="PANTHER" id="PTHR10890:SF3">
    <property type="entry name" value="CYSTEINE--TRNA LIGASE, CYTOPLASMIC"/>
    <property type="match status" value="1"/>
</dbReference>